<dbReference type="InterPro" id="IPR038973">
    <property type="entry name" value="MutL/Mlh/Pms-like"/>
</dbReference>
<dbReference type="InterPro" id="IPR002099">
    <property type="entry name" value="MutL/Mlh/PMS"/>
</dbReference>
<dbReference type="SUPFAM" id="SSF118116">
    <property type="entry name" value="DNA mismatch repair protein MutL"/>
    <property type="match status" value="1"/>
</dbReference>
<dbReference type="SUPFAM" id="SSF54211">
    <property type="entry name" value="Ribosomal protein S5 domain 2-like"/>
    <property type="match status" value="1"/>
</dbReference>
<comment type="function">
    <text evidence="5">This protein is involved in the repair of mismatches in DNA. It is required for dam-dependent methyl-directed DNA mismatch repair. May act as a 'molecular matchmaker', a protein that promotes the formation of a stable complex between two or more DNA-binding proteins in an ATP-dependent manner without itself being part of a final effector complex.</text>
</comment>
<feature type="region of interest" description="Disordered" evidence="6">
    <location>
        <begin position="387"/>
        <end position="417"/>
    </location>
</feature>
<evidence type="ECO:0000256" key="2">
    <source>
        <dbReference type="ARBA" id="ARBA00021975"/>
    </source>
</evidence>
<dbReference type="InterPro" id="IPR013507">
    <property type="entry name" value="DNA_mismatch_S5_2-like"/>
</dbReference>
<dbReference type="CDD" id="cd16926">
    <property type="entry name" value="HATPase_MutL-MLH-PMS-like"/>
    <property type="match status" value="1"/>
</dbReference>
<dbReference type="Proteomes" id="UP000306719">
    <property type="component" value="Unassembled WGS sequence"/>
</dbReference>
<dbReference type="Pfam" id="PF13589">
    <property type="entry name" value="HATPase_c_3"/>
    <property type="match status" value="1"/>
</dbReference>
<proteinExistence type="inferred from homology"/>
<dbReference type="RefSeq" id="WP_138544702.1">
    <property type="nucleotide sequence ID" value="NZ_PNCJ01000014.1"/>
</dbReference>
<evidence type="ECO:0000259" key="7">
    <source>
        <dbReference type="SMART" id="SM01340"/>
    </source>
</evidence>
<dbReference type="GO" id="GO:0005524">
    <property type="term" value="F:ATP binding"/>
    <property type="evidence" value="ECO:0007669"/>
    <property type="project" value="InterPro"/>
</dbReference>
<dbReference type="InterPro" id="IPR014762">
    <property type="entry name" value="DNA_mismatch_repair_CS"/>
</dbReference>
<dbReference type="GO" id="GO:0140664">
    <property type="term" value="F:ATP-dependent DNA damage sensor activity"/>
    <property type="evidence" value="ECO:0007669"/>
    <property type="project" value="InterPro"/>
</dbReference>
<dbReference type="GO" id="GO:0016887">
    <property type="term" value="F:ATP hydrolysis activity"/>
    <property type="evidence" value="ECO:0007669"/>
    <property type="project" value="InterPro"/>
</dbReference>
<comment type="similarity">
    <text evidence="1 5">Belongs to the DNA mismatch repair MutL/HexB family.</text>
</comment>
<evidence type="ECO:0000313" key="9">
    <source>
        <dbReference type="Proteomes" id="UP000306719"/>
    </source>
</evidence>
<evidence type="ECO:0000256" key="5">
    <source>
        <dbReference type="HAMAP-Rule" id="MF_00149"/>
    </source>
</evidence>
<comment type="caution">
    <text evidence="8">The sequence shown here is derived from an EMBL/GenBank/DDBJ whole genome shotgun (WGS) entry which is preliminary data.</text>
</comment>
<evidence type="ECO:0000256" key="1">
    <source>
        <dbReference type="ARBA" id="ARBA00006082"/>
    </source>
</evidence>
<dbReference type="Gene3D" id="3.30.1370.100">
    <property type="entry name" value="MutL, C-terminal domain, regulatory subdomain"/>
    <property type="match status" value="1"/>
</dbReference>
<sequence length="630" mass="69710">MAIEILPARLANQIAAGEVVERPASVVKELVENSIDAGATRIQIDIERGGHKLIRIRDNGAGIVKDELTLALSRHATSKLKTLDDLECISSLGFRGEALASISSVSRLTLSSKPADQETAWQAFAEGRDMTVQIQPTAHPNGTTIEVKDLFFNTPARRKFLRTEKTEFSHIDELIKRIALSRFDLALTLTHNQKVIRQFRARPDPYSVERVAQVAGKVFSQQASFVESGHDGLKLYGWVLPVGSNNQTQYTYVNGRMMRDKLILHAIRQAFEETVGTVDTPGFVIYLELDPTQVDVNVHPAKHEVRFHQARLIHDFIVQAVKQVVLSERPELPLHQPDTQVAAGAVTDTISHSEPVAGEQLTLQQTRQHQAYRTPLQNEYGEVRDNAFPSARGASSGAQGVSQSTRSGAKNSISSVSAKPPQVNVNELYQGMLAPSEASKVIPRVEEATVHHEAVVTQFLPLKSGTVLFTQAGELRLGHCRDGLIETWQAQLEQDGTLQGKALLLPVRVNLSTQEIARITQQESWLTLLGFAIQSHERYVMVKKLPLSLYSLDVPQCLDSVLDACTAEVQTLEDWLNWLKATTPASYFDSQHFVAVTEKILKNARSCAQIEAKAVTIDQSKLKSLSQQEP</sequence>
<gene>
    <name evidence="5" type="primary">mutL</name>
    <name evidence="8" type="ORF">CWB98_09875</name>
</gene>
<dbReference type="InterPro" id="IPR037198">
    <property type="entry name" value="MutL_C_sf"/>
</dbReference>
<dbReference type="InterPro" id="IPR020568">
    <property type="entry name" value="Ribosomal_Su5_D2-typ_SF"/>
</dbReference>
<reference evidence="8 9" key="1">
    <citation type="submission" date="2018-01" db="EMBL/GenBank/DDBJ databases">
        <authorList>
            <person name="Paulsen S."/>
            <person name="Gram L.K."/>
        </authorList>
    </citation>
    <scope>NUCLEOTIDE SEQUENCE [LARGE SCALE GENOMIC DNA]</scope>
    <source>
        <strain evidence="8 9">S2599</strain>
    </source>
</reference>
<dbReference type="InterPro" id="IPR036890">
    <property type="entry name" value="HATPase_C_sf"/>
</dbReference>
<evidence type="ECO:0000256" key="6">
    <source>
        <dbReference type="SAM" id="MobiDB-lite"/>
    </source>
</evidence>
<accession>A0A5S3WZX5</accession>
<evidence type="ECO:0000256" key="4">
    <source>
        <dbReference type="ARBA" id="ARBA00023204"/>
    </source>
</evidence>
<evidence type="ECO:0000256" key="3">
    <source>
        <dbReference type="ARBA" id="ARBA00022763"/>
    </source>
</evidence>
<feature type="domain" description="DNA mismatch repair protein S5" evidence="7">
    <location>
        <begin position="211"/>
        <end position="326"/>
    </location>
</feature>
<dbReference type="OrthoDB" id="9763467at2"/>
<keyword evidence="4 5" id="KW-0234">DNA repair</keyword>
<dbReference type="InterPro" id="IPR020667">
    <property type="entry name" value="DNA_mismatch_repair_MutL"/>
</dbReference>
<dbReference type="InterPro" id="IPR042121">
    <property type="entry name" value="MutL_C_regsub"/>
</dbReference>
<feature type="compositionally biased region" description="Polar residues" evidence="6">
    <location>
        <begin position="405"/>
        <end position="417"/>
    </location>
</feature>
<dbReference type="GO" id="GO:0006298">
    <property type="term" value="P:mismatch repair"/>
    <property type="evidence" value="ECO:0007669"/>
    <property type="project" value="UniProtKB-UniRule"/>
</dbReference>
<dbReference type="EMBL" id="PNCJ01000014">
    <property type="protein sequence ID" value="TMP37479.1"/>
    <property type="molecule type" value="Genomic_DNA"/>
</dbReference>
<feature type="compositionally biased region" description="Low complexity" evidence="6">
    <location>
        <begin position="390"/>
        <end position="404"/>
    </location>
</feature>
<organism evidence="8 9">
    <name type="scientific">Pseudoalteromonas rubra</name>
    <dbReference type="NCBI Taxonomy" id="43658"/>
    <lineage>
        <taxon>Bacteria</taxon>
        <taxon>Pseudomonadati</taxon>
        <taxon>Pseudomonadota</taxon>
        <taxon>Gammaproteobacteria</taxon>
        <taxon>Alteromonadales</taxon>
        <taxon>Pseudoalteromonadaceae</taxon>
        <taxon>Pseudoalteromonas</taxon>
    </lineage>
</organism>
<dbReference type="NCBIfam" id="TIGR00585">
    <property type="entry name" value="mutl"/>
    <property type="match status" value="1"/>
</dbReference>
<protein>
    <recommendedName>
        <fullName evidence="2 5">DNA mismatch repair protein MutL</fullName>
    </recommendedName>
</protein>
<keyword evidence="3 5" id="KW-0227">DNA damage</keyword>
<dbReference type="Pfam" id="PF01119">
    <property type="entry name" value="DNA_mis_repair"/>
    <property type="match status" value="1"/>
</dbReference>
<dbReference type="GO" id="GO:0030983">
    <property type="term" value="F:mismatched DNA binding"/>
    <property type="evidence" value="ECO:0007669"/>
    <property type="project" value="InterPro"/>
</dbReference>
<dbReference type="SMART" id="SM01340">
    <property type="entry name" value="DNA_mis_repair"/>
    <property type="match status" value="1"/>
</dbReference>
<dbReference type="Gene3D" id="3.30.230.10">
    <property type="match status" value="1"/>
</dbReference>
<dbReference type="FunFam" id="3.30.565.10:FF:000003">
    <property type="entry name" value="DNA mismatch repair endonuclease MutL"/>
    <property type="match status" value="1"/>
</dbReference>
<name>A0A5S3WZX5_9GAMM</name>
<dbReference type="CDD" id="cd03482">
    <property type="entry name" value="MutL_Trans_MutL"/>
    <property type="match status" value="1"/>
</dbReference>
<dbReference type="PROSITE" id="PS00058">
    <property type="entry name" value="DNA_MISMATCH_REPAIR_1"/>
    <property type="match status" value="1"/>
</dbReference>
<dbReference type="InterPro" id="IPR014790">
    <property type="entry name" value="MutL_C"/>
</dbReference>
<dbReference type="SUPFAM" id="SSF55874">
    <property type="entry name" value="ATPase domain of HSP90 chaperone/DNA topoisomerase II/histidine kinase"/>
    <property type="match status" value="1"/>
</dbReference>
<reference evidence="9" key="2">
    <citation type="submission" date="2019-06" db="EMBL/GenBank/DDBJ databases">
        <title>Co-occurence of chitin degradation, pigmentation and bioactivity in marine Pseudoalteromonas.</title>
        <authorList>
            <person name="Sonnenschein E.C."/>
            <person name="Bech P.K."/>
        </authorList>
    </citation>
    <scope>NUCLEOTIDE SEQUENCE [LARGE SCALE GENOMIC DNA]</scope>
    <source>
        <strain evidence="9">S2599</strain>
    </source>
</reference>
<dbReference type="PANTHER" id="PTHR10073:SF12">
    <property type="entry name" value="DNA MISMATCH REPAIR PROTEIN MLH1"/>
    <property type="match status" value="1"/>
</dbReference>
<dbReference type="AlphaFoldDB" id="A0A5S3WZX5"/>
<dbReference type="HAMAP" id="MF_00149">
    <property type="entry name" value="DNA_mis_repair"/>
    <property type="match status" value="1"/>
</dbReference>
<dbReference type="InterPro" id="IPR014721">
    <property type="entry name" value="Ribsml_uS5_D2-typ_fold_subgr"/>
</dbReference>
<evidence type="ECO:0000313" key="8">
    <source>
        <dbReference type="EMBL" id="TMP37479.1"/>
    </source>
</evidence>
<dbReference type="Pfam" id="PF08676">
    <property type="entry name" value="MutL_C"/>
    <property type="match status" value="1"/>
</dbReference>
<dbReference type="GO" id="GO:0032300">
    <property type="term" value="C:mismatch repair complex"/>
    <property type="evidence" value="ECO:0007669"/>
    <property type="project" value="InterPro"/>
</dbReference>
<dbReference type="PANTHER" id="PTHR10073">
    <property type="entry name" value="DNA MISMATCH REPAIR PROTEIN MLH, PMS, MUTL"/>
    <property type="match status" value="1"/>
</dbReference>
<dbReference type="Gene3D" id="3.30.565.10">
    <property type="entry name" value="Histidine kinase-like ATPase, C-terminal domain"/>
    <property type="match status" value="1"/>
</dbReference>